<feature type="compositionally biased region" description="Polar residues" evidence="2">
    <location>
        <begin position="37"/>
        <end position="51"/>
    </location>
</feature>
<evidence type="ECO:0000313" key="5">
    <source>
        <dbReference type="EMBL" id="VAW83256.1"/>
    </source>
</evidence>
<proteinExistence type="inferred from homology"/>
<dbReference type="GO" id="GO:0051301">
    <property type="term" value="P:cell division"/>
    <property type="evidence" value="ECO:0007669"/>
    <property type="project" value="InterPro"/>
</dbReference>
<dbReference type="EMBL" id="UOFO01000003">
    <property type="protein sequence ID" value="VAW83256.1"/>
    <property type="molecule type" value="Genomic_DNA"/>
</dbReference>
<dbReference type="InterPro" id="IPR019734">
    <property type="entry name" value="TPR_rpt"/>
</dbReference>
<evidence type="ECO:0000259" key="3">
    <source>
        <dbReference type="Pfam" id="PF13525"/>
    </source>
</evidence>
<dbReference type="Gene3D" id="1.25.40.10">
    <property type="entry name" value="Tetratricopeptide repeat domain"/>
    <property type="match status" value="1"/>
</dbReference>
<dbReference type="NCBIfam" id="TIGR02795">
    <property type="entry name" value="tol_pal_ybgF"/>
    <property type="match status" value="1"/>
</dbReference>
<evidence type="ECO:0000256" key="2">
    <source>
        <dbReference type="SAM" id="MobiDB-lite"/>
    </source>
</evidence>
<name>A0A3B0ZRM4_9ZZZZ</name>
<dbReference type="PROSITE" id="PS50005">
    <property type="entry name" value="TPR"/>
    <property type="match status" value="1"/>
</dbReference>
<feature type="domain" description="Outer membrane lipoprotein BamD-like" evidence="3">
    <location>
        <begin position="157"/>
        <end position="280"/>
    </location>
</feature>
<dbReference type="Gene3D" id="1.20.5.110">
    <property type="match status" value="1"/>
</dbReference>
<dbReference type="InterPro" id="IPR032519">
    <property type="entry name" value="YbgF_tri"/>
</dbReference>
<evidence type="ECO:0000259" key="4">
    <source>
        <dbReference type="Pfam" id="PF16331"/>
    </source>
</evidence>
<feature type="domain" description="YbgF trimerisation" evidence="4">
    <location>
        <begin position="66"/>
        <end position="137"/>
    </location>
</feature>
<protein>
    <submittedName>
        <fullName evidence="5">Uncharacterized protein</fullName>
    </submittedName>
</protein>
<feature type="compositionally biased region" description="Low complexity" evidence="2">
    <location>
        <begin position="52"/>
        <end position="66"/>
    </location>
</feature>
<dbReference type="AlphaFoldDB" id="A0A3B0ZRM4"/>
<dbReference type="HAMAP" id="MF_02066">
    <property type="entry name" value="CpoB"/>
    <property type="match status" value="1"/>
</dbReference>
<dbReference type="SUPFAM" id="SSF48452">
    <property type="entry name" value="TPR-like"/>
    <property type="match status" value="1"/>
</dbReference>
<dbReference type="SMART" id="SM00028">
    <property type="entry name" value="TPR"/>
    <property type="match status" value="2"/>
</dbReference>
<dbReference type="Pfam" id="PF13525">
    <property type="entry name" value="YfiO"/>
    <property type="match status" value="1"/>
</dbReference>
<sequence length="285" mass="31893">MMNKVLTRLSVLGFIFFSMVGGGAVAQQPAAIEEIGGSSNTSSGARTLTQKASSSVTTTARSSASSLENRVKRLERMVDNKALVAMLRRLNEVQQENETLRSELEELTYLIDGLKSRQRDIYNDIDRRMQQLEDGRTSPVAKPPNGGDSSDTTKSREADARRAYEQAFSVLRKKQYDDAILQFKNLVAQFPQSSYADNALYWQGEANRVTRRFAQAVNEFEALIKAYPKSAKVADAYFKLGVSHYQLGHFKEAKKAFKVVQTKYPSSSSARLAEEQLKKLVKEGR</sequence>
<reference evidence="5" key="1">
    <citation type="submission" date="2018-06" db="EMBL/GenBank/DDBJ databases">
        <authorList>
            <person name="Zhirakovskaya E."/>
        </authorList>
    </citation>
    <scope>NUCLEOTIDE SEQUENCE</scope>
</reference>
<dbReference type="GO" id="GO:0070206">
    <property type="term" value="P:protein trimerization"/>
    <property type="evidence" value="ECO:0007669"/>
    <property type="project" value="InterPro"/>
</dbReference>
<keyword evidence="1" id="KW-0732">Signal</keyword>
<dbReference type="InterPro" id="IPR039565">
    <property type="entry name" value="BamD-like"/>
</dbReference>
<dbReference type="Pfam" id="PF16331">
    <property type="entry name" value="TolA_bind_tri"/>
    <property type="match status" value="1"/>
</dbReference>
<organism evidence="5">
    <name type="scientific">hydrothermal vent metagenome</name>
    <dbReference type="NCBI Taxonomy" id="652676"/>
    <lineage>
        <taxon>unclassified sequences</taxon>
        <taxon>metagenomes</taxon>
        <taxon>ecological metagenomes</taxon>
    </lineage>
</organism>
<feature type="region of interest" description="Disordered" evidence="2">
    <location>
        <begin position="37"/>
        <end position="68"/>
    </location>
</feature>
<feature type="region of interest" description="Disordered" evidence="2">
    <location>
        <begin position="132"/>
        <end position="158"/>
    </location>
</feature>
<dbReference type="InterPro" id="IPR011990">
    <property type="entry name" value="TPR-like_helical_dom_sf"/>
</dbReference>
<dbReference type="InterPro" id="IPR034706">
    <property type="entry name" value="CpoB"/>
</dbReference>
<accession>A0A3B0ZRM4</accession>
<gene>
    <name evidence="5" type="ORF">MNBD_GAMMA16-390</name>
</gene>
<evidence type="ECO:0000256" key="1">
    <source>
        <dbReference type="ARBA" id="ARBA00022729"/>
    </source>
</evidence>
<dbReference type="InterPro" id="IPR014162">
    <property type="entry name" value="CpoB_C"/>
</dbReference>